<reference evidence="1 2" key="1">
    <citation type="submission" date="2020-09" db="EMBL/GenBank/DDBJ databases">
        <title>Paenibacillus sp. CAU 1523 isolated from sand of Haeundae Beach.</title>
        <authorList>
            <person name="Kim W."/>
        </authorList>
    </citation>
    <scope>NUCLEOTIDE SEQUENCE [LARGE SCALE GENOMIC DNA]</scope>
    <source>
        <strain evidence="1 2">CAU 1523</strain>
    </source>
</reference>
<sequence>MKQFRTDKQLWLSGKGYDISATLRRMMMKEGKDAKISDILSKPHRK</sequence>
<organism evidence="1 2">
    <name type="scientific">Paenibacillus arenosi</name>
    <dbReference type="NCBI Taxonomy" id="2774142"/>
    <lineage>
        <taxon>Bacteria</taxon>
        <taxon>Bacillati</taxon>
        <taxon>Bacillota</taxon>
        <taxon>Bacilli</taxon>
        <taxon>Bacillales</taxon>
        <taxon>Paenibacillaceae</taxon>
        <taxon>Paenibacillus</taxon>
    </lineage>
</organism>
<evidence type="ECO:0000313" key="2">
    <source>
        <dbReference type="Proteomes" id="UP000634529"/>
    </source>
</evidence>
<gene>
    <name evidence="1" type="ORF">IFO66_05200</name>
</gene>
<dbReference type="EMBL" id="JACYTN010000002">
    <property type="protein sequence ID" value="MBD8497699.1"/>
    <property type="molecule type" value="Genomic_DNA"/>
</dbReference>
<proteinExistence type="predicted"/>
<accession>A0ABR9AUD2</accession>
<dbReference type="RefSeq" id="WP_192024091.1">
    <property type="nucleotide sequence ID" value="NZ_JACYTN010000002.1"/>
</dbReference>
<dbReference type="Proteomes" id="UP000634529">
    <property type="component" value="Unassembled WGS sequence"/>
</dbReference>
<keyword evidence="2" id="KW-1185">Reference proteome</keyword>
<evidence type="ECO:0000313" key="1">
    <source>
        <dbReference type="EMBL" id="MBD8497699.1"/>
    </source>
</evidence>
<comment type="caution">
    <text evidence="1">The sequence shown here is derived from an EMBL/GenBank/DDBJ whole genome shotgun (WGS) entry which is preliminary data.</text>
</comment>
<name>A0ABR9AUD2_9BACL</name>
<protein>
    <submittedName>
        <fullName evidence="1">Uncharacterized protein</fullName>
    </submittedName>
</protein>